<dbReference type="InterPro" id="IPR013785">
    <property type="entry name" value="Aldolase_TIM"/>
</dbReference>
<dbReference type="CDD" id="cd11615">
    <property type="entry name" value="SAF_NeuB_like"/>
    <property type="match status" value="1"/>
</dbReference>
<dbReference type="Gene3D" id="3.90.1210.10">
    <property type="entry name" value="Antifreeze-like/N-acetylneuraminic acid synthase C-terminal domain"/>
    <property type="match status" value="1"/>
</dbReference>
<dbReference type="STRING" id="41427.A0A182IND1"/>
<dbReference type="GO" id="GO:0047444">
    <property type="term" value="F:N-acylneuraminate-9-phosphate synthase activity"/>
    <property type="evidence" value="ECO:0007669"/>
    <property type="project" value="TreeGrafter"/>
</dbReference>
<dbReference type="GO" id="GO:0016051">
    <property type="term" value="P:carbohydrate biosynthetic process"/>
    <property type="evidence" value="ECO:0007669"/>
    <property type="project" value="InterPro"/>
</dbReference>
<dbReference type="PANTHER" id="PTHR42966">
    <property type="entry name" value="N-ACETYLNEURAMINATE SYNTHASE"/>
    <property type="match status" value="1"/>
</dbReference>
<dbReference type="InterPro" id="IPR006190">
    <property type="entry name" value="SAF_AFP_Neu5Ac"/>
</dbReference>
<dbReference type="InterPro" id="IPR051690">
    <property type="entry name" value="PseI-like"/>
</dbReference>
<dbReference type="PROSITE" id="PS50844">
    <property type="entry name" value="AFP_LIKE"/>
    <property type="match status" value="1"/>
</dbReference>
<protein>
    <submittedName>
        <fullName evidence="1">Uncharacterized protein</fullName>
    </submittedName>
</protein>
<organism evidence="1">
    <name type="scientific">Anopheles atroparvus</name>
    <name type="common">European mosquito</name>
    <dbReference type="NCBI Taxonomy" id="41427"/>
    <lineage>
        <taxon>Eukaryota</taxon>
        <taxon>Metazoa</taxon>
        <taxon>Ecdysozoa</taxon>
        <taxon>Arthropoda</taxon>
        <taxon>Hexapoda</taxon>
        <taxon>Insecta</taxon>
        <taxon>Pterygota</taxon>
        <taxon>Neoptera</taxon>
        <taxon>Endopterygota</taxon>
        <taxon>Diptera</taxon>
        <taxon>Nematocera</taxon>
        <taxon>Culicoidea</taxon>
        <taxon>Culicidae</taxon>
        <taxon>Anophelinae</taxon>
        <taxon>Anopheles</taxon>
    </lineage>
</organism>
<accession>A0A182IND1</accession>
<dbReference type="InterPro" id="IPR013974">
    <property type="entry name" value="SAF"/>
</dbReference>
<sequence>MWNLDDGKVFVIAEIGQNHQGSLDIAKQMIQAAKDCGADCVKFQRSNLSEKFTGGALARPYTGSNSWGTTYGEHKAFLEFSLDQYRQLQRFAADLGVLFTASAMDMASLYELETLLCVPFIKIGSGDADNLPMLRYAAGRSIPIVISTGMQDWEHVCLMYRTFQHRANVALLHCVSAYPTPPEDTMLQLIPLYRRHFPELTVGYSGHELGLQLTVASVALGAKIVERHFTLDKSWKGTDHRASLDPTEFSRLVRYIRAVEGTVPHTADSAMERLRAVLDDDDFDETKLRLALKEVTARDRKLLESEIPCHSKLGKSLVYTKNLPAGSFLADGDIGVKVSEPQGISPRFYDTILGRKVTQKVSIDEPVMTNHF</sequence>
<dbReference type="Pfam" id="PF08666">
    <property type="entry name" value="SAF"/>
    <property type="match status" value="1"/>
</dbReference>
<dbReference type="AlphaFoldDB" id="A0A182IND1"/>
<dbReference type="SUPFAM" id="SSF51569">
    <property type="entry name" value="Aldolase"/>
    <property type="match status" value="1"/>
</dbReference>
<reference evidence="1" key="1">
    <citation type="submission" date="2022-08" db="UniProtKB">
        <authorList>
            <consortium name="EnsemblMetazoa"/>
        </authorList>
    </citation>
    <scope>IDENTIFICATION</scope>
    <source>
        <strain evidence="1">EBRO</strain>
    </source>
</reference>
<evidence type="ECO:0000313" key="1">
    <source>
        <dbReference type="EnsemblMetazoa" id="AATE002383-PA.1"/>
    </source>
</evidence>
<dbReference type="VEuPathDB" id="VectorBase:AATE002383"/>
<dbReference type="Pfam" id="PF03102">
    <property type="entry name" value="NeuB"/>
    <property type="match status" value="1"/>
</dbReference>
<proteinExistence type="predicted"/>
<name>A0A182IND1_ANOAO</name>
<dbReference type="PANTHER" id="PTHR42966:SF1">
    <property type="entry name" value="SIALIC ACID SYNTHASE"/>
    <property type="match status" value="1"/>
</dbReference>
<dbReference type="EnsemblMetazoa" id="AATE002383-RA">
    <property type="protein sequence ID" value="AATE002383-PA.1"/>
    <property type="gene ID" value="AATE002383"/>
</dbReference>
<dbReference type="Gene3D" id="3.20.20.70">
    <property type="entry name" value="Aldolase class I"/>
    <property type="match status" value="1"/>
</dbReference>
<dbReference type="SUPFAM" id="SSF51269">
    <property type="entry name" value="AFP III-like domain"/>
    <property type="match status" value="1"/>
</dbReference>
<dbReference type="InterPro" id="IPR013132">
    <property type="entry name" value="PseI/NeuA/B-like_N"/>
</dbReference>
<dbReference type="InterPro" id="IPR036732">
    <property type="entry name" value="AFP_Neu5c_C_sf"/>
</dbReference>
<dbReference type="InterPro" id="IPR057736">
    <property type="entry name" value="SAF_PseI/NeuA/NeuB"/>
</dbReference>